<dbReference type="GO" id="GO:0043130">
    <property type="term" value="F:ubiquitin binding"/>
    <property type="evidence" value="ECO:0007669"/>
    <property type="project" value="TreeGrafter"/>
</dbReference>
<evidence type="ECO:0000256" key="2">
    <source>
        <dbReference type="ARBA" id="ARBA00009594"/>
    </source>
</evidence>
<evidence type="ECO:0000259" key="9">
    <source>
        <dbReference type="PROSITE" id="PS51312"/>
    </source>
</evidence>
<evidence type="ECO:0000256" key="3">
    <source>
        <dbReference type="ARBA" id="ARBA00022448"/>
    </source>
</evidence>
<name>A0A4U5LPA4_STECR</name>
<reference evidence="11 12" key="1">
    <citation type="journal article" date="2015" name="Genome Biol.">
        <title>Comparative genomics of Steinernema reveals deeply conserved gene regulatory networks.</title>
        <authorList>
            <person name="Dillman A.R."/>
            <person name="Macchietto M."/>
            <person name="Porter C.F."/>
            <person name="Rogers A."/>
            <person name="Williams B."/>
            <person name="Antoshechkin I."/>
            <person name="Lee M.M."/>
            <person name="Goodwin Z."/>
            <person name="Lu X."/>
            <person name="Lewis E.E."/>
            <person name="Goodrich-Blair H."/>
            <person name="Stock S.P."/>
            <person name="Adams B.J."/>
            <person name="Sternberg P.W."/>
            <person name="Mortazavi A."/>
        </authorList>
    </citation>
    <scope>NUCLEOTIDE SEQUENCE [LARGE SCALE GENOMIC DNA]</scope>
    <source>
        <strain evidence="11 12">ALL</strain>
    </source>
</reference>
<keyword evidence="3 7" id="KW-0813">Transport</keyword>
<dbReference type="STRING" id="34508.A0A4U5LPA4"/>
<dbReference type="GO" id="GO:0000813">
    <property type="term" value="C:ESCRT I complex"/>
    <property type="evidence" value="ECO:0007669"/>
    <property type="project" value="TreeGrafter"/>
</dbReference>
<evidence type="ECO:0008006" key="13">
    <source>
        <dbReference type="Google" id="ProtNLM"/>
    </source>
</evidence>
<evidence type="ECO:0000256" key="7">
    <source>
        <dbReference type="PROSITE-ProRule" id="PRU00644"/>
    </source>
</evidence>
<comment type="similarity">
    <text evidence="2">Belongs to the ubiquitin-conjugating enzyme family. UEV subfamily.</text>
</comment>
<evidence type="ECO:0000313" key="12">
    <source>
        <dbReference type="Proteomes" id="UP000298663"/>
    </source>
</evidence>
<reference evidence="11 12" key="2">
    <citation type="journal article" date="2019" name="G3 (Bethesda)">
        <title>Hybrid Assembly of the Genome of the Entomopathogenic Nematode Steinernema carpocapsae Identifies the X-Chromosome.</title>
        <authorList>
            <person name="Serra L."/>
            <person name="Macchietto M."/>
            <person name="Macias-Munoz A."/>
            <person name="McGill C.J."/>
            <person name="Rodriguez I.M."/>
            <person name="Rodriguez B."/>
            <person name="Murad R."/>
            <person name="Mortazavi A."/>
        </authorList>
    </citation>
    <scope>NUCLEOTIDE SEQUENCE [LARGE SCALE GENOMIC DNA]</scope>
    <source>
        <strain evidence="11 12">ALL</strain>
    </source>
</reference>
<dbReference type="CDD" id="cd11685">
    <property type="entry name" value="UEV_TSG101-like"/>
    <property type="match status" value="1"/>
</dbReference>
<organism evidence="11 12">
    <name type="scientific">Steinernema carpocapsae</name>
    <name type="common">Entomopathogenic nematode</name>
    <dbReference type="NCBI Taxonomy" id="34508"/>
    <lineage>
        <taxon>Eukaryota</taxon>
        <taxon>Metazoa</taxon>
        <taxon>Ecdysozoa</taxon>
        <taxon>Nematoda</taxon>
        <taxon>Chromadorea</taxon>
        <taxon>Rhabditida</taxon>
        <taxon>Tylenchina</taxon>
        <taxon>Panagrolaimomorpha</taxon>
        <taxon>Strongyloidoidea</taxon>
        <taxon>Steinernematidae</taxon>
        <taxon>Steinernema</taxon>
    </lineage>
</organism>
<dbReference type="OrthoDB" id="306304at2759"/>
<evidence type="ECO:0000256" key="5">
    <source>
        <dbReference type="ARBA" id="ARBA00022927"/>
    </source>
</evidence>
<protein>
    <recommendedName>
        <fullName evidence="13">UEV domain-containing protein</fullName>
    </recommendedName>
</protein>
<evidence type="ECO:0000256" key="4">
    <source>
        <dbReference type="ARBA" id="ARBA00022753"/>
    </source>
</evidence>
<comment type="subcellular location">
    <subcellularLocation>
        <location evidence="1">Endosome</location>
    </subcellularLocation>
</comment>
<evidence type="ECO:0000256" key="6">
    <source>
        <dbReference type="ARBA" id="ARBA00023054"/>
    </source>
</evidence>
<sequence>MTDDAAVEQNLKQTRAKNLKQAKKDVLAVFQNFTALACTTETFAFPKKKPSSVAALIGTIPVDYKGNQYHIPIAVYLSHKHPQVAPHCYVKPTNQMRIKKRDYVDDSGKIDVPYLTDWKHPRDDLTGLLHVLSITFGEECPVYSISSQSSFDSPAPESPISRFSTYVNVPKTAAVASFLAPSATSTVKPEHLKESMVTALEHQMKLKLKDRFYIHAMEMASMKQTYQDLLAGNEKVQAIIEKLKNENYEVEASLQIYKKAKADFEKKLIFHSTHADQTIDNVIDASTPVHRQLVDAYAADCAIDDAIYALGQAVKNGSLDVQAYLKHVRQLSRRQFVHRLIIRKCRLTARLK</sequence>
<feature type="domain" description="SB" evidence="9">
    <location>
        <begin position="287"/>
        <end position="352"/>
    </location>
</feature>
<feature type="domain" description="UEV" evidence="10">
    <location>
        <begin position="3"/>
        <end position="146"/>
    </location>
</feature>
<dbReference type="InterPro" id="IPR008883">
    <property type="entry name" value="UEV_N"/>
</dbReference>
<dbReference type="Gene3D" id="3.10.110.10">
    <property type="entry name" value="Ubiquitin Conjugating Enzyme"/>
    <property type="match status" value="1"/>
</dbReference>
<dbReference type="EMBL" id="AZBU02000014">
    <property type="protein sequence ID" value="TKR57747.1"/>
    <property type="molecule type" value="Genomic_DNA"/>
</dbReference>
<keyword evidence="12" id="KW-1185">Reference proteome</keyword>
<dbReference type="Gene3D" id="6.10.250.370">
    <property type="match status" value="1"/>
</dbReference>
<dbReference type="InterPro" id="IPR017916">
    <property type="entry name" value="SB_dom"/>
</dbReference>
<dbReference type="Proteomes" id="UP000298663">
    <property type="component" value="Unassembled WGS sequence"/>
</dbReference>
<dbReference type="InterPro" id="IPR052070">
    <property type="entry name" value="ESCRT-I_UEV_domain"/>
</dbReference>
<dbReference type="AlphaFoldDB" id="A0A4U5LPA4"/>
<feature type="coiled-coil region" evidence="8">
    <location>
        <begin position="226"/>
        <end position="260"/>
    </location>
</feature>
<dbReference type="SUPFAM" id="SSF140111">
    <property type="entry name" value="Endosomal sorting complex assembly domain"/>
    <property type="match status" value="1"/>
</dbReference>
<evidence type="ECO:0000256" key="1">
    <source>
        <dbReference type="ARBA" id="ARBA00004177"/>
    </source>
</evidence>
<keyword evidence="5 7" id="KW-0653">Protein transport</keyword>
<dbReference type="InterPro" id="IPR016135">
    <property type="entry name" value="UBQ-conjugating_enzyme/RWD"/>
</dbReference>
<evidence type="ECO:0000259" key="10">
    <source>
        <dbReference type="PROSITE" id="PS51322"/>
    </source>
</evidence>
<comment type="caution">
    <text evidence="11">The sequence shown here is derived from an EMBL/GenBank/DDBJ whole genome shotgun (WGS) entry which is preliminary data.</text>
</comment>
<evidence type="ECO:0000313" key="11">
    <source>
        <dbReference type="EMBL" id="TKR57747.1"/>
    </source>
</evidence>
<dbReference type="GO" id="GO:0015031">
    <property type="term" value="P:protein transport"/>
    <property type="evidence" value="ECO:0007669"/>
    <property type="project" value="UniProtKB-UniRule"/>
</dbReference>
<dbReference type="InterPro" id="IPR037202">
    <property type="entry name" value="ESCRT_assembly_dom"/>
</dbReference>
<dbReference type="PROSITE" id="PS51322">
    <property type="entry name" value="UEV"/>
    <property type="match status" value="1"/>
</dbReference>
<evidence type="ECO:0000256" key="8">
    <source>
        <dbReference type="SAM" id="Coils"/>
    </source>
</evidence>
<dbReference type="SUPFAM" id="SSF54495">
    <property type="entry name" value="UBC-like"/>
    <property type="match status" value="1"/>
</dbReference>
<gene>
    <name evidence="11" type="ORF">L596_030407</name>
</gene>
<dbReference type="PANTHER" id="PTHR23306:SF3">
    <property type="entry name" value="TUMOR SUPPRESSOR PROTEIN 101"/>
    <property type="match status" value="1"/>
</dbReference>
<keyword evidence="6 8" id="KW-0175">Coiled coil</keyword>
<dbReference type="PROSITE" id="PS51312">
    <property type="entry name" value="SB"/>
    <property type="match status" value="1"/>
</dbReference>
<accession>A0A4U5LPA4</accession>
<proteinExistence type="inferred from homology"/>
<dbReference type="Pfam" id="PF09454">
    <property type="entry name" value="Vps23_core"/>
    <property type="match status" value="1"/>
</dbReference>
<dbReference type="PANTHER" id="PTHR23306">
    <property type="entry name" value="TUMOR SUSCEPTIBILITY GENE 101 PROTEIN-RELATED"/>
    <property type="match status" value="1"/>
</dbReference>
<dbReference type="Gene3D" id="6.10.140.820">
    <property type="match status" value="1"/>
</dbReference>
<dbReference type="Pfam" id="PF05743">
    <property type="entry name" value="UEV"/>
    <property type="match status" value="1"/>
</dbReference>
<keyword evidence="4" id="KW-0967">Endosome</keyword>
<dbReference type="GO" id="GO:0008333">
    <property type="term" value="P:endosome to lysosome transport"/>
    <property type="evidence" value="ECO:0007669"/>
    <property type="project" value="TreeGrafter"/>
</dbReference>